<gene>
    <name evidence="1" type="ORF">JA29_143</name>
</gene>
<reference evidence="1 2" key="1">
    <citation type="journal article" date="2018" name="Front. Microbiol.">
        <title>Jumbo Bacteriophages Are Represented Within an Increasing Diversity of Environmental Viruses Infecting the Emerging Phytopathogen, Dickeya solani.</title>
        <authorList>
            <person name="Day A.W."/>
            <person name="Ahn J."/>
            <person name="Salmond G.P.C."/>
        </authorList>
    </citation>
    <scope>NUCLEOTIDE SEQUENCE [LARGE SCALE GENOMIC DNA]</scope>
</reference>
<proteinExistence type="predicted"/>
<keyword evidence="2" id="KW-1185">Reference proteome</keyword>
<dbReference type="EMBL" id="MH460461">
    <property type="protein sequence ID" value="AXG66869.1"/>
    <property type="molecule type" value="Genomic_DNA"/>
</dbReference>
<sequence>MANNIQTIVSNKAESWSNAIHIKRYPSGKLKFLVVGGTFENSSDQIEVTADQFGMYNFTVTATPPTKQYEAKHVTVYYDYAGQWTLLQEASRNLLQTLSKTVTPKALMSGFDALYKSDSVDPEFGEAVIAFGAAQNSMAAFDALVPKKLSSVTLNESAFDYRLPVWFVADKATQKIHLFNSPSTADGLIRYKTISQEFAEALAFYSPATHRRTIAIFSSSGVVSRYNVRMEAQPNINLGYRVVRVVLLKATGAFDPLFAVFDSEGRIHKLDSSFTEISVKSDEYYVNCHESLDAYITRSGKLVGTDVWQTPDAASFFYAFAPGTDDVYAINFADNSLSRYVIKTGVKFNAGTQDGNHLRYPTTFTNPASSVLLEAGSDTTGRKSFVERTLPITDVSSRNWSYLNLMSNGETTPLYGFVARPTLTLTHTYLPTFGATLPTYNVPLGKKVTFSFTATFDDPDDSLPIVLPTGIVWTATVNNTQVKTVRNGEQVTVVAEHAYLTAQPFPFSVGRSNGLVEVIPDPLPDPFTFETIYDVPDYSWQQTVEKQITGVNQRVEFSVLIDGEEQNDRVEVFVNGVKTPAPVFMYNGDKFYLRVKHGYNITLIKVIAGEYETDWGIYTVSEIQFDPVPNRAYAQAGKEYRTVVLTNDGITALALTIDSVDGEFIQGGKEVTLEIGQSTQLLFTPPEPNKKYQIKFGSSRYKYTWDIWTHETWLDAQPAPTYSNGMVVAASDQLKFDEIPPNFITDIVVPAGILFEIDGTDVEAPIDSRAMYKNSFVLTDVSCDSVLKLESYPAHMQPKILKLGNAEISWLHDFSGTVTYSAKFDSVPDAVDLAELQYAFESRGQNYSTQAVSGNDRIPSIFEFDFVIDYAGQEATFNAQYASALLYSSTQMNLVREEWHSFAAQLMDMPAYEYASDSSYGTKDGFTFGDSVYKDSVSGEFSNSFFQLDEKVLIIDDVIAPRVSKWNEVNSGDAFDVADIAREWNAVSDRIDTTPDVVEPYEPVHHIPAAPVYYVEGTNKGIFPAEPYSIQLSTPAKNETQIKWIQATLVPNYNAFEASETMGYNYNKVDAAESDWYLPADPSTSHGMDWRNTVDEIHRIDAVNPRPIVYLQPTAEYKPPLPQWFELNPSYEMSPDSHFVFAPLTYKYLADPRQAKSALSYEIGTNIENKVPGSIYKLDTAVERKIDSSAYGHETDHWFKVAPDVYKPKASDAELVSVQVIVAGEYAPRVIENAAYPVERMKVTMFVPKTEYGEQDPLKKGYFATELDALQNAVNVWHKTPDEVFGIQQPDGTWTWAIKIPCGEYCGEFGCDTRGYLAGG</sequence>
<evidence type="ECO:0000313" key="2">
    <source>
        <dbReference type="Proteomes" id="UP000263326"/>
    </source>
</evidence>
<organism evidence="1 2">
    <name type="scientific">Dickeya phage vB_DsoM_JA29</name>
    <dbReference type="NCBI Taxonomy" id="2283031"/>
    <lineage>
        <taxon>Viruses</taxon>
        <taxon>Duplodnaviria</taxon>
        <taxon>Heunggongvirae</taxon>
        <taxon>Uroviricota</taxon>
        <taxon>Caudoviricetes</taxon>
        <taxon>Salmondvirus</taxon>
        <taxon>Salmondvirus JA29</taxon>
    </lineage>
</organism>
<protein>
    <submittedName>
        <fullName evidence="1">Uncharacterized protein</fullName>
    </submittedName>
</protein>
<accession>A0A384ZXB9</accession>
<evidence type="ECO:0000313" key="1">
    <source>
        <dbReference type="EMBL" id="AXG66869.1"/>
    </source>
</evidence>
<dbReference type="Proteomes" id="UP000263326">
    <property type="component" value="Segment"/>
</dbReference>
<name>A0A384ZXB9_9CAUD</name>